<sequence length="76" mass="8956">MSRPKKEYKLSREEIVDMLKLELEHEVNSMLDKLDNMEDGYEYEQIAIKGFSSFNNKWMQAMAGIEPVNKNLKKNS</sequence>
<evidence type="ECO:0000313" key="1">
    <source>
        <dbReference type="EMBL" id="AYD46666.1"/>
    </source>
</evidence>
<accession>A0A386HM19</accession>
<keyword evidence="2" id="KW-1185">Reference proteome</keyword>
<organism evidence="1 2">
    <name type="scientific">Arachidicoccus soli</name>
    <dbReference type="NCBI Taxonomy" id="2341117"/>
    <lineage>
        <taxon>Bacteria</taxon>
        <taxon>Pseudomonadati</taxon>
        <taxon>Bacteroidota</taxon>
        <taxon>Chitinophagia</taxon>
        <taxon>Chitinophagales</taxon>
        <taxon>Chitinophagaceae</taxon>
        <taxon>Arachidicoccus</taxon>
    </lineage>
</organism>
<dbReference type="Proteomes" id="UP000266118">
    <property type="component" value="Chromosome"/>
</dbReference>
<dbReference type="AlphaFoldDB" id="A0A386HM19"/>
<evidence type="ECO:0000313" key="2">
    <source>
        <dbReference type="Proteomes" id="UP000266118"/>
    </source>
</evidence>
<dbReference type="EMBL" id="CP032489">
    <property type="protein sequence ID" value="AYD46666.1"/>
    <property type="molecule type" value="Genomic_DNA"/>
</dbReference>
<gene>
    <name evidence="1" type="ORF">D6B99_02960</name>
</gene>
<dbReference type="KEGG" id="ark:D6B99_02960"/>
<reference evidence="1 2" key="1">
    <citation type="submission" date="2018-09" db="EMBL/GenBank/DDBJ databases">
        <title>Arachidicoccus sp. nov., a bacterium isolated from soil.</title>
        <authorList>
            <person name="Weon H.-Y."/>
            <person name="Kwon S.-W."/>
            <person name="Lee S.A."/>
        </authorList>
    </citation>
    <scope>NUCLEOTIDE SEQUENCE [LARGE SCALE GENOMIC DNA]</scope>
    <source>
        <strain evidence="1 2">KIS59-12</strain>
    </source>
</reference>
<name>A0A386HM19_9BACT</name>
<proteinExistence type="predicted"/>
<dbReference type="RefSeq" id="WP_119984926.1">
    <property type="nucleotide sequence ID" value="NZ_CP032489.1"/>
</dbReference>
<protein>
    <submittedName>
        <fullName evidence="1">Uncharacterized protein</fullName>
    </submittedName>
</protein>